<comment type="cofactor">
    <cofactor evidence="1">
        <name>pyridoxal 5'-phosphate</name>
        <dbReference type="ChEBI" id="CHEBI:597326"/>
    </cofactor>
</comment>
<dbReference type="OMA" id="PTWGNYK"/>
<evidence type="ECO:0000313" key="9">
    <source>
        <dbReference type="Proteomes" id="UP000184499"/>
    </source>
</evidence>
<evidence type="ECO:0000256" key="3">
    <source>
        <dbReference type="ARBA" id="ARBA00011738"/>
    </source>
</evidence>
<dbReference type="GO" id="GO:0004069">
    <property type="term" value="F:L-aspartate:2-oxoglutarate aminotransferase activity"/>
    <property type="evidence" value="ECO:0007669"/>
    <property type="project" value="TreeGrafter"/>
</dbReference>
<dbReference type="AlphaFoldDB" id="A0A1L9V2N9"/>
<dbReference type="STRING" id="767769.A0A1L9V2N9"/>
<evidence type="ECO:0000256" key="5">
    <source>
        <dbReference type="ARBA" id="ARBA00022679"/>
    </source>
</evidence>
<proteinExistence type="inferred from homology"/>
<comment type="subunit">
    <text evidence="3">Homodimer.</text>
</comment>
<keyword evidence="4" id="KW-0032">Aminotransferase</keyword>
<accession>A0A1L9V2N9</accession>
<dbReference type="InterPro" id="IPR015422">
    <property type="entry name" value="PyrdxlP-dep_Trfase_small"/>
</dbReference>
<dbReference type="InterPro" id="IPR015424">
    <property type="entry name" value="PyrdxlP-dep_Trfase"/>
</dbReference>
<keyword evidence="6" id="KW-0663">Pyridoxal phosphate</keyword>
<dbReference type="OrthoDB" id="6752799at2759"/>
<organism evidence="8 9">
    <name type="scientific">Aspergillus brasiliensis (strain CBS 101740 / IMI 381727 / IBT 21946)</name>
    <dbReference type="NCBI Taxonomy" id="767769"/>
    <lineage>
        <taxon>Eukaryota</taxon>
        <taxon>Fungi</taxon>
        <taxon>Dikarya</taxon>
        <taxon>Ascomycota</taxon>
        <taxon>Pezizomycotina</taxon>
        <taxon>Eurotiomycetes</taxon>
        <taxon>Eurotiomycetidae</taxon>
        <taxon>Eurotiales</taxon>
        <taxon>Aspergillaceae</taxon>
        <taxon>Aspergillus</taxon>
        <taxon>Aspergillus subgen. Circumdati</taxon>
    </lineage>
</organism>
<evidence type="ECO:0000256" key="6">
    <source>
        <dbReference type="ARBA" id="ARBA00022898"/>
    </source>
</evidence>
<sequence>MFENMQRGPVDPMFDLKKVADNDTSPEKIDLGVGIYRNEEGCYHEMEVLKVYECTTGSPEFLKRAAQVMFGEKSQALRSSRVASVQTISGTGANHLAALLLSKCEGSQAGSVYIGTPAWGNYEPLCSLVGLKVVRYPYYDPETATVNFKALLETVTQAAPNSVFILQGCCHNPTGVDLSKSQWKQLAAAMKDARCFPFMDIAYQGLGSSMEDDAYGIRLFAEMEFEMLVCQSFSKNLGLYGERCGALHVVCSSSTAATNVYDQLRCLIRWEFSSSPLYGTRLADIILESSSLQASWSVLHRKSALSPDF</sequence>
<name>A0A1L9V2N9_ASPBC</name>
<dbReference type="CDD" id="cd00609">
    <property type="entry name" value="AAT_like"/>
    <property type="match status" value="1"/>
</dbReference>
<dbReference type="PANTHER" id="PTHR11879">
    <property type="entry name" value="ASPARTATE AMINOTRANSFERASE"/>
    <property type="match status" value="1"/>
</dbReference>
<gene>
    <name evidence="8" type="ORF">ASPBRDRAFT_50945</name>
</gene>
<dbReference type="GO" id="GO:0030170">
    <property type="term" value="F:pyridoxal phosphate binding"/>
    <property type="evidence" value="ECO:0007669"/>
    <property type="project" value="InterPro"/>
</dbReference>
<reference evidence="9" key="1">
    <citation type="journal article" date="2017" name="Genome Biol.">
        <title>Comparative genomics reveals high biological diversity and specific adaptations in the industrially and medically important fungal genus Aspergillus.</title>
        <authorList>
            <person name="de Vries R.P."/>
            <person name="Riley R."/>
            <person name="Wiebenga A."/>
            <person name="Aguilar-Osorio G."/>
            <person name="Amillis S."/>
            <person name="Uchima C.A."/>
            <person name="Anderluh G."/>
            <person name="Asadollahi M."/>
            <person name="Askin M."/>
            <person name="Barry K."/>
            <person name="Battaglia E."/>
            <person name="Bayram O."/>
            <person name="Benocci T."/>
            <person name="Braus-Stromeyer S.A."/>
            <person name="Caldana C."/>
            <person name="Canovas D."/>
            <person name="Cerqueira G.C."/>
            <person name="Chen F."/>
            <person name="Chen W."/>
            <person name="Choi C."/>
            <person name="Clum A."/>
            <person name="Dos Santos R.A."/>
            <person name="Damasio A.R."/>
            <person name="Diallinas G."/>
            <person name="Emri T."/>
            <person name="Fekete E."/>
            <person name="Flipphi M."/>
            <person name="Freyberg S."/>
            <person name="Gallo A."/>
            <person name="Gournas C."/>
            <person name="Habgood R."/>
            <person name="Hainaut M."/>
            <person name="Harispe M.L."/>
            <person name="Henrissat B."/>
            <person name="Hilden K.S."/>
            <person name="Hope R."/>
            <person name="Hossain A."/>
            <person name="Karabika E."/>
            <person name="Karaffa L."/>
            <person name="Karanyi Z."/>
            <person name="Krasevec N."/>
            <person name="Kuo A."/>
            <person name="Kusch H."/>
            <person name="LaButti K."/>
            <person name="Lagendijk E.L."/>
            <person name="Lapidus A."/>
            <person name="Levasseur A."/>
            <person name="Lindquist E."/>
            <person name="Lipzen A."/>
            <person name="Logrieco A.F."/>
            <person name="MacCabe A."/>
            <person name="Maekelae M.R."/>
            <person name="Malavazi I."/>
            <person name="Melin P."/>
            <person name="Meyer V."/>
            <person name="Mielnichuk N."/>
            <person name="Miskei M."/>
            <person name="Molnar A.P."/>
            <person name="Mule G."/>
            <person name="Ngan C.Y."/>
            <person name="Orejas M."/>
            <person name="Orosz E."/>
            <person name="Ouedraogo J.P."/>
            <person name="Overkamp K.M."/>
            <person name="Park H.-S."/>
            <person name="Perrone G."/>
            <person name="Piumi F."/>
            <person name="Punt P.J."/>
            <person name="Ram A.F."/>
            <person name="Ramon A."/>
            <person name="Rauscher S."/>
            <person name="Record E."/>
            <person name="Riano-Pachon D.M."/>
            <person name="Robert V."/>
            <person name="Roehrig J."/>
            <person name="Ruller R."/>
            <person name="Salamov A."/>
            <person name="Salih N.S."/>
            <person name="Samson R.A."/>
            <person name="Sandor E."/>
            <person name="Sanguinetti M."/>
            <person name="Schuetze T."/>
            <person name="Sepcic K."/>
            <person name="Shelest E."/>
            <person name="Sherlock G."/>
            <person name="Sophianopoulou V."/>
            <person name="Squina F.M."/>
            <person name="Sun H."/>
            <person name="Susca A."/>
            <person name="Todd R.B."/>
            <person name="Tsang A."/>
            <person name="Unkles S.E."/>
            <person name="van de Wiele N."/>
            <person name="van Rossen-Uffink D."/>
            <person name="Oliveira J.V."/>
            <person name="Vesth T.C."/>
            <person name="Visser J."/>
            <person name="Yu J.-H."/>
            <person name="Zhou M."/>
            <person name="Andersen M.R."/>
            <person name="Archer D.B."/>
            <person name="Baker S.E."/>
            <person name="Benoit I."/>
            <person name="Brakhage A.A."/>
            <person name="Braus G.H."/>
            <person name="Fischer R."/>
            <person name="Frisvad J.C."/>
            <person name="Goldman G.H."/>
            <person name="Houbraken J."/>
            <person name="Oakley B."/>
            <person name="Pocsi I."/>
            <person name="Scazzocchio C."/>
            <person name="Seiboth B."/>
            <person name="vanKuyk P.A."/>
            <person name="Wortman J."/>
            <person name="Dyer P.S."/>
            <person name="Grigoriev I.V."/>
        </authorList>
    </citation>
    <scope>NUCLEOTIDE SEQUENCE [LARGE SCALE GENOMIC DNA]</scope>
    <source>
        <strain evidence="9">CBS 101740 / IMI 381727 / IBT 21946</strain>
    </source>
</reference>
<dbReference type="GO" id="GO:0006532">
    <property type="term" value="P:aspartate biosynthetic process"/>
    <property type="evidence" value="ECO:0007669"/>
    <property type="project" value="TreeGrafter"/>
</dbReference>
<dbReference type="Gene3D" id="3.90.1150.10">
    <property type="entry name" value="Aspartate Aminotransferase, domain 1"/>
    <property type="match status" value="1"/>
</dbReference>
<evidence type="ECO:0000256" key="2">
    <source>
        <dbReference type="ARBA" id="ARBA00007441"/>
    </source>
</evidence>
<protein>
    <recommendedName>
        <fullName evidence="7">Aminotransferase class I/classII large domain-containing protein</fullName>
    </recommendedName>
</protein>
<dbReference type="GeneID" id="93579131"/>
<keyword evidence="5" id="KW-0808">Transferase</keyword>
<dbReference type="InterPro" id="IPR015421">
    <property type="entry name" value="PyrdxlP-dep_Trfase_major"/>
</dbReference>
<dbReference type="SUPFAM" id="SSF53383">
    <property type="entry name" value="PLP-dependent transferases"/>
    <property type="match status" value="1"/>
</dbReference>
<dbReference type="GO" id="GO:0005829">
    <property type="term" value="C:cytosol"/>
    <property type="evidence" value="ECO:0007669"/>
    <property type="project" value="TreeGrafter"/>
</dbReference>
<dbReference type="PANTHER" id="PTHR11879:SF55">
    <property type="entry name" value="GLUTAMATE OXALOACETATE TRANSAMINASE 1, ISOFORM B"/>
    <property type="match status" value="1"/>
</dbReference>
<evidence type="ECO:0000256" key="1">
    <source>
        <dbReference type="ARBA" id="ARBA00001933"/>
    </source>
</evidence>
<dbReference type="EMBL" id="KV878679">
    <property type="protein sequence ID" value="OJJ78171.1"/>
    <property type="molecule type" value="Genomic_DNA"/>
</dbReference>
<dbReference type="VEuPathDB" id="FungiDB:ASPBRDRAFT_50945"/>
<dbReference type="FunFam" id="3.40.640.10:FF:000066">
    <property type="entry name" value="Aspartate aminotransferase"/>
    <property type="match status" value="1"/>
</dbReference>
<dbReference type="InterPro" id="IPR000796">
    <property type="entry name" value="Asp_trans"/>
</dbReference>
<comment type="similarity">
    <text evidence="2">Belongs to the class-I pyridoxal-phosphate-dependent aminotransferase family.</text>
</comment>
<evidence type="ECO:0000259" key="7">
    <source>
        <dbReference type="Pfam" id="PF00155"/>
    </source>
</evidence>
<dbReference type="Gene3D" id="3.40.640.10">
    <property type="entry name" value="Type I PLP-dependent aspartate aminotransferase-like (Major domain)"/>
    <property type="match status" value="1"/>
</dbReference>
<evidence type="ECO:0000313" key="8">
    <source>
        <dbReference type="EMBL" id="OJJ78171.1"/>
    </source>
</evidence>
<dbReference type="Proteomes" id="UP000184499">
    <property type="component" value="Unassembled WGS sequence"/>
</dbReference>
<dbReference type="Pfam" id="PF00155">
    <property type="entry name" value="Aminotran_1_2"/>
    <property type="match status" value="1"/>
</dbReference>
<evidence type="ECO:0000256" key="4">
    <source>
        <dbReference type="ARBA" id="ARBA00022576"/>
    </source>
</evidence>
<dbReference type="PRINTS" id="PR00799">
    <property type="entry name" value="TRANSAMINASE"/>
</dbReference>
<feature type="domain" description="Aminotransferase class I/classII large" evidence="7">
    <location>
        <begin position="28"/>
        <end position="276"/>
    </location>
</feature>
<dbReference type="RefSeq" id="XP_067485418.1">
    <property type="nucleotide sequence ID" value="XM_067626643.1"/>
</dbReference>
<keyword evidence="9" id="KW-1185">Reference proteome</keyword>
<dbReference type="InterPro" id="IPR004839">
    <property type="entry name" value="Aminotransferase_I/II_large"/>
</dbReference>